<evidence type="ECO:0000256" key="7">
    <source>
        <dbReference type="ARBA" id="ARBA00022989"/>
    </source>
</evidence>
<feature type="transmembrane region" description="Helical" evidence="11">
    <location>
        <begin position="353"/>
        <end position="370"/>
    </location>
</feature>
<dbReference type="Gene3D" id="1.50.10.150">
    <property type="entry name" value="Voltage-dependent anion channel"/>
    <property type="match status" value="2"/>
</dbReference>
<feature type="transmembrane region" description="Helical" evidence="11">
    <location>
        <begin position="1027"/>
        <end position="1043"/>
    </location>
</feature>
<keyword evidence="13" id="KW-1185">Reference proteome</keyword>
<feature type="region of interest" description="Disordered" evidence="10">
    <location>
        <begin position="680"/>
        <end position="710"/>
    </location>
</feature>
<dbReference type="InterPro" id="IPR038665">
    <property type="entry name" value="Voltage-dep_anion_channel_sf"/>
</dbReference>
<evidence type="ECO:0000313" key="12">
    <source>
        <dbReference type="EMBL" id="PWA66845.1"/>
    </source>
</evidence>
<evidence type="ECO:0000313" key="13">
    <source>
        <dbReference type="Proteomes" id="UP000245207"/>
    </source>
</evidence>
<feature type="transmembrane region" description="Helical" evidence="11">
    <location>
        <begin position="406"/>
        <end position="425"/>
    </location>
</feature>
<dbReference type="FunFam" id="1.50.10.150:FF:000001">
    <property type="entry name" value="S-type anion channel SLAH3"/>
    <property type="match status" value="2"/>
</dbReference>
<feature type="transmembrane region" description="Helical" evidence="11">
    <location>
        <begin position="966"/>
        <end position="984"/>
    </location>
</feature>
<evidence type="ECO:0000256" key="10">
    <source>
        <dbReference type="SAM" id="MobiDB-lite"/>
    </source>
</evidence>
<dbReference type="STRING" id="35608.A0A2U1N007"/>
<organism evidence="12 13">
    <name type="scientific">Artemisia annua</name>
    <name type="common">Sweet wormwood</name>
    <dbReference type="NCBI Taxonomy" id="35608"/>
    <lineage>
        <taxon>Eukaryota</taxon>
        <taxon>Viridiplantae</taxon>
        <taxon>Streptophyta</taxon>
        <taxon>Embryophyta</taxon>
        <taxon>Tracheophyta</taxon>
        <taxon>Spermatophyta</taxon>
        <taxon>Magnoliopsida</taxon>
        <taxon>eudicotyledons</taxon>
        <taxon>Gunneridae</taxon>
        <taxon>Pentapetalae</taxon>
        <taxon>asterids</taxon>
        <taxon>campanulids</taxon>
        <taxon>Asterales</taxon>
        <taxon>Asteraceae</taxon>
        <taxon>Asteroideae</taxon>
        <taxon>Anthemideae</taxon>
        <taxon>Artemisiinae</taxon>
        <taxon>Artemisia</taxon>
    </lineage>
</organism>
<feature type="transmembrane region" description="Helical" evidence="11">
    <location>
        <begin position="839"/>
        <end position="858"/>
    </location>
</feature>
<feature type="transmembrane region" description="Helical" evidence="11">
    <location>
        <begin position="285"/>
        <end position="304"/>
    </location>
</feature>
<dbReference type="PANTHER" id="PTHR31269">
    <property type="entry name" value="S-TYPE ANION CHANNEL SLAH3"/>
    <property type="match status" value="1"/>
</dbReference>
<dbReference type="GO" id="GO:0005886">
    <property type="term" value="C:plasma membrane"/>
    <property type="evidence" value="ECO:0007669"/>
    <property type="project" value="UniProtKB-SubCell"/>
</dbReference>
<evidence type="ECO:0000256" key="9">
    <source>
        <dbReference type="ARBA" id="ARBA00023136"/>
    </source>
</evidence>
<keyword evidence="7 11" id="KW-1133">Transmembrane helix</keyword>
<evidence type="ECO:0000256" key="3">
    <source>
        <dbReference type="ARBA" id="ARBA00007808"/>
    </source>
</evidence>
<dbReference type="PANTHER" id="PTHR31269:SF2">
    <property type="entry name" value="S-TYPE ANION CHANNEL SLAH3"/>
    <property type="match status" value="1"/>
</dbReference>
<name>A0A2U1N007_ARTAN</name>
<dbReference type="GO" id="GO:0008308">
    <property type="term" value="F:voltage-gated monoatomic anion channel activity"/>
    <property type="evidence" value="ECO:0007669"/>
    <property type="project" value="InterPro"/>
</dbReference>
<evidence type="ECO:0000256" key="4">
    <source>
        <dbReference type="ARBA" id="ARBA00022448"/>
    </source>
</evidence>
<keyword evidence="8" id="KW-0406">Ion transport</keyword>
<dbReference type="InterPro" id="IPR030183">
    <property type="entry name" value="SLAC/SLAH"/>
</dbReference>
<feature type="transmembrane region" description="Helical" evidence="11">
    <location>
        <begin position="376"/>
        <end position="394"/>
    </location>
</feature>
<dbReference type="Proteomes" id="UP000245207">
    <property type="component" value="Unassembled WGS sequence"/>
</dbReference>
<feature type="transmembrane region" description="Helical" evidence="11">
    <location>
        <begin position="905"/>
        <end position="922"/>
    </location>
</feature>
<evidence type="ECO:0000256" key="6">
    <source>
        <dbReference type="ARBA" id="ARBA00022692"/>
    </source>
</evidence>
<comment type="similarity">
    <text evidence="3">Belongs to the SLAC1 S-type anion channel family.</text>
</comment>
<feature type="transmembrane region" description="Helical" evidence="11">
    <location>
        <begin position="879"/>
        <end position="899"/>
    </location>
</feature>
<feature type="transmembrane region" description="Helical" evidence="11">
    <location>
        <begin position="463"/>
        <end position="482"/>
    </location>
</feature>
<feature type="region of interest" description="Disordered" evidence="10">
    <location>
        <begin position="1133"/>
        <end position="1166"/>
    </location>
</feature>
<feature type="transmembrane region" description="Helical" evidence="11">
    <location>
        <begin position="502"/>
        <end position="520"/>
    </location>
</feature>
<keyword evidence="4" id="KW-0813">Transport</keyword>
<keyword evidence="5" id="KW-1003">Cell membrane</keyword>
<gene>
    <name evidence="12" type="ORF">CTI12_AA324040</name>
</gene>
<keyword evidence="6 11" id="KW-0812">Transmembrane</keyword>
<feature type="transmembrane region" description="Helical" evidence="11">
    <location>
        <begin position="943"/>
        <end position="960"/>
    </location>
</feature>
<dbReference type="InterPro" id="IPR004695">
    <property type="entry name" value="SLAC1/Mae1/Ssu1/TehA"/>
</dbReference>
<feature type="transmembrane region" description="Helical" evidence="11">
    <location>
        <begin position="996"/>
        <end position="1015"/>
    </location>
</feature>
<dbReference type="CDD" id="cd09323">
    <property type="entry name" value="TDT_SLAC1_like"/>
    <property type="match status" value="2"/>
</dbReference>
<reference evidence="12 13" key="1">
    <citation type="journal article" date="2018" name="Mol. Plant">
        <title>The genome of Artemisia annua provides insight into the evolution of Asteraceae family and artemisinin biosynthesis.</title>
        <authorList>
            <person name="Shen Q."/>
            <person name="Zhang L."/>
            <person name="Liao Z."/>
            <person name="Wang S."/>
            <person name="Yan T."/>
            <person name="Shi P."/>
            <person name="Liu M."/>
            <person name="Fu X."/>
            <person name="Pan Q."/>
            <person name="Wang Y."/>
            <person name="Lv Z."/>
            <person name="Lu X."/>
            <person name="Zhang F."/>
            <person name="Jiang W."/>
            <person name="Ma Y."/>
            <person name="Chen M."/>
            <person name="Hao X."/>
            <person name="Li L."/>
            <person name="Tang Y."/>
            <person name="Lv G."/>
            <person name="Zhou Y."/>
            <person name="Sun X."/>
            <person name="Brodelius P.E."/>
            <person name="Rose J.K.C."/>
            <person name="Tang K."/>
        </authorList>
    </citation>
    <scope>NUCLEOTIDE SEQUENCE [LARGE SCALE GENOMIC DNA]</scope>
    <source>
        <strain evidence="13">cv. Huhao1</strain>
        <tissue evidence="12">Leaf</tissue>
    </source>
</reference>
<evidence type="ECO:0000256" key="8">
    <source>
        <dbReference type="ARBA" id="ARBA00023065"/>
    </source>
</evidence>
<evidence type="ECO:0000256" key="5">
    <source>
        <dbReference type="ARBA" id="ARBA00022475"/>
    </source>
</evidence>
<evidence type="ECO:0000256" key="1">
    <source>
        <dbReference type="ARBA" id="ARBA00004127"/>
    </source>
</evidence>
<accession>A0A2U1N007</accession>
<feature type="transmembrane region" description="Helical" evidence="11">
    <location>
        <begin position="316"/>
        <end position="333"/>
    </location>
</feature>
<dbReference type="AlphaFoldDB" id="A0A2U1N007"/>
<evidence type="ECO:0000256" key="11">
    <source>
        <dbReference type="SAM" id="Phobius"/>
    </source>
</evidence>
<dbReference type="GO" id="GO:0006873">
    <property type="term" value="P:intracellular monoatomic ion homeostasis"/>
    <property type="evidence" value="ECO:0007669"/>
    <property type="project" value="InterPro"/>
</dbReference>
<evidence type="ECO:0000256" key="2">
    <source>
        <dbReference type="ARBA" id="ARBA00004236"/>
    </source>
</evidence>
<feature type="transmembrane region" description="Helical" evidence="11">
    <location>
        <begin position="1079"/>
        <end position="1101"/>
    </location>
</feature>
<comment type="caution">
    <text evidence="12">The sequence shown here is derived from an EMBL/GenBank/DDBJ whole genome shotgun (WGS) entry which is preliminary data.</text>
</comment>
<dbReference type="Pfam" id="PF03595">
    <property type="entry name" value="SLAC1"/>
    <property type="match status" value="2"/>
</dbReference>
<sequence>MENSKDSPDVLPSLIGSADSNQITGFDDGVMQQDGVNVQFMESNASPVDLSYEQTTVRQSVSISMPPSPLDAKRVLFKDDIKAVGIDSPRNSDTLSGSIAVGSRIDEAGAGKTPDRVMLPVKNPRMDELRDNRYNSFKTWSGRLERQLSTLRGKSLPRNDPEIDPPHILEGESLSVDRYFDALEGPELETLRPSEEIMLPEDKKWPFLLRYPISSFGICLGVSSQAIMWKNLASTASTHFLHISLKVNYILWCISILLFAVVATTYLLKIIFYFEAVRREYYHPIRVNFFFAPWIALLFLAIGVPDSITTKLPHSLWYVLMTPIFILELKIYGQWMSGGQRRLSKVANPSNHLSVVGNFVGALLGASMGLKEGPIFFFAVGLAHYTVLFVTLYQRLPTNETLPKELHPVFFLFVAAPSVASMAWAKINGSFDYGSRVAYFIALFLYFSLAVRVNFFRGFKFSLAWWAYTFPMTGAAIATIRYSSEVPNIVTKGLSLTLSSTATLTVTGLLITTIIHAFVLRDLFPNDIGIAISERKPKTQRKWFNRNTCGSAKDIEHNARSTKSGEKIIEVPVISPGLGVKPFSAKETGHFCAAFGPPFLFITRRNPKRRSLFSFWWHRSSRNHNPLPETTFWYQIGGIWWWSWNLIVMENSQDIEMPTSPPKTKKVAFKDEIELATNDKTAKPGIKSSTHHDSNLHPPAEPAVLPVSTPKSGKPKAIGYKSFKTFVSRPEIKFAVFCAKLDSKLQKEPETNSTQIHTGVADHVSASRYFDALEGPELNTLKPSEQIMLPEDQEWPFLLRYPITTFGICLGVSSQAMLWKNLASNTSTEFLNISPEANRVLWFISVLLFAVVASTYLLKIILYFKAVQREYYHPVRINFFFAPWVVLLFLAIGVPPSITTKLPPFLWYVLMTPIFFLELKLYGQWMSGGKRRLSKVVNPSNHLSVVGNFVGAYLGATMGLKEGPLFFFAVGLAHYTVLFVTLYQRLPTAQSLPKDLHPVFFLFVAGPSVGSMAWAKLSGSFDFGSRIIYFIALFLYFSLAFRIHFFRGFKFSMTWWAYTFPMTGAAIATIKYADEVSTIASRILLVTLSGIAIVIVFYLFLVTILHAIMYQDLFPNDYSIAINTTKAKTECKWPNPGVSNSDTNSDMKDEKVSETTQDSCAFPRKK</sequence>
<keyword evidence="9 11" id="KW-0472">Membrane</keyword>
<feature type="transmembrane region" description="Helical" evidence="11">
    <location>
        <begin position="437"/>
        <end position="456"/>
    </location>
</feature>
<feature type="transmembrane region" description="Helical" evidence="11">
    <location>
        <begin position="1055"/>
        <end position="1073"/>
    </location>
</feature>
<feature type="transmembrane region" description="Helical" evidence="11">
    <location>
        <begin position="798"/>
        <end position="819"/>
    </location>
</feature>
<proteinExistence type="inferred from homology"/>
<dbReference type="EMBL" id="PKPP01003952">
    <property type="protein sequence ID" value="PWA66845.1"/>
    <property type="molecule type" value="Genomic_DNA"/>
</dbReference>
<protein>
    <submittedName>
        <fullName evidence="12">Voltage-dependent anion channel</fullName>
    </submittedName>
</protein>
<feature type="transmembrane region" description="Helical" evidence="11">
    <location>
        <begin position="249"/>
        <end position="273"/>
    </location>
</feature>
<feature type="transmembrane region" description="Helical" evidence="11">
    <location>
        <begin position="208"/>
        <end position="229"/>
    </location>
</feature>
<comment type="subcellular location">
    <subcellularLocation>
        <location evidence="2">Cell membrane</location>
    </subcellularLocation>
    <subcellularLocation>
        <location evidence="1">Endomembrane system</location>
        <topology evidence="1">Multi-pass membrane protein</topology>
    </subcellularLocation>
</comment>
<dbReference type="OrthoDB" id="1099at2759"/>
<dbReference type="GO" id="GO:0012505">
    <property type="term" value="C:endomembrane system"/>
    <property type="evidence" value="ECO:0007669"/>
    <property type="project" value="UniProtKB-SubCell"/>
</dbReference>